<gene>
    <name evidence="2" type="ORF">M23134_00684</name>
</gene>
<reference evidence="2 3" key="1">
    <citation type="submission" date="2007-01" db="EMBL/GenBank/DDBJ databases">
        <authorList>
            <person name="Haygood M."/>
            <person name="Podell S."/>
            <person name="Anderson C."/>
            <person name="Hopkinson B."/>
            <person name="Roe K."/>
            <person name="Barbeau K."/>
            <person name="Gaasterland T."/>
            <person name="Ferriera S."/>
            <person name="Johnson J."/>
            <person name="Kravitz S."/>
            <person name="Beeson K."/>
            <person name="Sutton G."/>
            <person name="Rogers Y.-H."/>
            <person name="Friedman R."/>
            <person name="Frazier M."/>
            <person name="Venter J.C."/>
        </authorList>
    </citation>
    <scope>NUCLEOTIDE SEQUENCE [LARGE SCALE GENOMIC DNA]</scope>
    <source>
        <strain evidence="2 3">ATCC 23134</strain>
    </source>
</reference>
<evidence type="ECO:0000313" key="3">
    <source>
        <dbReference type="Proteomes" id="UP000004095"/>
    </source>
</evidence>
<protein>
    <submittedName>
        <fullName evidence="2">Uncharacterized protein</fullName>
    </submittedName>
</protein>
<sequence>MVHKQFKSLNNKGKIDVFVKTIVSVFSPYFILVCSIASDKPLHLPSLLLANPLEFQINFTFI</sequence>
<keyword evidence="3" id="KW-1185">Reference proteome</keyword>
<dbReference type="AlphaFoldDB" id="A1ZVP3"/>
<keyword evidence="1" id="KW-1133">Transmembrane helix</keyword>
<comment type="caution">
    <text evidence="2">The sequence shown here is derived from an EMBL/GenBank/DDBJ whole genome shotgun (WGS) entry which is preliminary data.</text>
</comment>
<evidence type="ECO:0000313" key="2">
    <source>
        <dbReference type="EMBL" id="EAY25586.1"/>
    </source>
</evidence>
<dbReference type="Proteomes" id="UP000004095">
    <property type="component" value="Unassembled WGS sequence"/>
</dbReference>
<name>A1ZVP3_MICM2</name>
<feature type="transmembrane region" description="Helical" evidence="1">
    <location>
        <begin position="21"/>
        <end position="38"/>
    </location>
</feature>
<keyword evidence="1" id="KW-0812">Transmembrane</keyword>
<evidence type="ECO:0000256" key="1">
    <source>
        <dbReference type="SAM" id="Phobius"/>
    </source>
</evidence>
<proteinExistence type="predicted"/>
<accession>A1ZVP3</accession>
<dbReference type="EMBL" id="AAWS01000046">
    <property type="protein sequence ID" value="EAY25586.1"/>
    <property type="molecule type" value="Genomic_DNA"/>
</dbReference>
<organism evidence="2 3">
    <name type="scientific">Microscilla marina ATCC 23134</name>
    <dbReference type="NCBI Taxonomy" id="313606"/>
    <lineage>
        <taxon>Bacteria</taxon>
        <taxon>Pseudomonadati</taxon>
        <taxon>Bacteroidota</taxon>
        <taxon>Cytophagia</taxon>
        <taxon>Cytophagales</taxon>
        <taxon>Microscillaceae</taxon>
        <taxon>Microscilla</taxon>
    </lineage>
</organism>
<keyword evidence="1" id="KW-0472">Membrane</keyword>